<comment type="subcellular location">
    <subcellularLocation>
        <location evidence="1">Membrane</location>
        <topology evidence="1">Multi-pass membrane protein</topology>
    </subcellularLocation>
</comment>
<feature type="transmembrane region" description="Helical" evidence="5">
    <location>
        <begin position="34"/>
        <end position="55"/>
    </location>
</feature>
<keyword evidence="2 5" id="KW-0812">Transmembrane</keyword>
<sequence length="86" mass="10020">MNGLKNVTSIIFPLITFPYVSKVLEVDYVGKYNFSYSVISYFILFAALGISTYAIREGSKHRNNKEKMYTFSNKIYDMYTVIDDFN</sequence>
<name>A0A7X2N157_9FIRM</name>
<keyword evidence="4 5" id="KW-0472">Membrane</keyword>
<dbReference type="PANTHER" id="PTHR43424:SF1">
    <property type="entry name" value="LOCUS PUTATIVE PROTEIN 1-RELATED"/>
    <property type="match status" value="1"/>
</dbReference>
<keyword evidence="7" id="KW-1185">Reference proteome</keyword>
<dbReference type="EMBL" id="VUMM01000001">
    <property type="protein sequence ID" value="MSS00541.1"/>
    <property type="molecule type" value="Genomic_DNA"/>
</dbReference>
<dbReference type="Pfam" id="PF01943">
    <property type="entry name" value="Polysacc_synt"/>
    <property type="match status" value="1"/>
</dbReference>
<proteinExistence type="predicted"/>
<gene>
    <name evidence="6" type="ORF">FYJ50_00165</name>
</gene>
<keyword evidence="3 5" id="KW-1133">Transmembrane helix</keyword>
<accession>A0A7X2N157</accession>
<evidence type="ECO:0000313" key="6">
    <source>
        <dbReference type="EMBL" id="MSS00541.1"/>
    </source>
</evidence>
<evidence type="ECO:0000256" key="3">
    <source>
        <dbReference type="ARBA" id="ARBA00022989"/>
    </source>
</evidence>
<dbReference type="GO" id="GO:0016020">
    <property type="term" value="C:membrane"/>
    <property type="evidence" value="ECO:0007669"/>
    <property type="project" value="UniProtKB-SubCell"/>
</dbReference>
<evidence type="ECO:0000256" key="5">
    <source>
        <dbReference type="SAM" id="Phobius"/>
    </source>
</evidence>
<dbReference type="PANTHER" id="PTHR43424">
    <property type="entry name" value="LOCUS PUTATIVE PROTEIN 1-RELATED"/>
    <property type="match status" value="1"/>
</dbReference>
<dbReference type="InterPro" id="IPR052556">
    <property type="entry name" value="PolySynth_Transporter"/>
</dbReference>
<comment type="caution">
    <text evidence="6">The sequence shown here is derived from an EMBL/GenBank/DDBJ whole genome shotgun (WGS) entry which is preliminary data.</text>
</comment>
<organism evidence="6 7">
    <name type="scientific">Floccifex porci</name>
    <dbReference type="NCBI Taxonomy" id="2606629"/>
    <lineage>
        <taxon>Bacteria</taxon>
        <taxon>Bacillati</taxon>
        <taxon>Bacillota</taxon>
        <taxon>Erysipelotrichia</taxon>
        <taxon>Erysipelotrichales</taxon>
        <taxon>Erysipelotrichaceae</taxon>
        <taxon>Floccifex</taxon>
    </lineage>
</organism>
<evidence type="ECO:0000313" key="7">
    <source>
        <dbReference type="Proteomes" id="UP000470082"/>
    </source>
</evidence>
<dbReference type="InterPro" id="IPR002797">
    <property type="entry name" value="Polysacc_synth"/>
</dbReference>
<evidence type="ECO:0000256" key="2">
    <source>
        <dbReference type="ARBA" id="ARBA00022692"/>
    </source>
</evidence>
<dbReference type="AlphaFoldDB" id="A0A7X2N157"/>
<protein>
    <submittedName>
        <fullName evidence="6">Oligosaccharide flippase family protein</fullName>
    </submittedName>
</protein>
<dbReference type="Proteomes" id="UP000470082">
    <property type="component" value="Unassembled WGS sequence"/>
</dbReference>
<dbReference type="RefSeq" id="WP_154459016.1">
    <property type="nucleotide sequence ID" value="NZ_VUMM01000001.1"/>
</dbReference>
<evidence type="ECO:0000256" key="4">
    <source>
        <dbReference type="ARBA" id="ARBA00023136"/>
    </source>
</evidence>
<reference evidence="6 7" key="1">
    <citation type="submission" date="2019-08" db="EMBL/GenBank/DDBJ databases">
        <title>In-depth cultivation of the pig gut microbiome towards novel bacterial diversity and tailored functional studies.</title>
        <authorList>
            <person name="Wylensek D."/>
            <person name="Hitch T.C.A."/>
            <person name="Clavel T."/>
        </authorList>
    </citation>
    <scope>NUCLEOTIDE SEQUENCE [LARGE SCALE GENOMIC DNA]</scope>
    <source>
        <strain evidence="6 7">LKV-178-WT-2G</strain>
    </source>
</reference>
<evidence type="ECO:0000256" key="1">
    <source>
        <dbReference type="ARBA" id="ARBA00004141"/>
    </source>
</evidence>